<keyword evidence="1 3" id="KW-0413">Isomerase</keyword>
<dbReference type="AlphaFoldDB" id="F8EZH5"/>
<dbReference type="GO" id="GO:0005996">
    <property type="term" value="P:monosaccharide metabolic process"/>
    <property type="evidence" value="ECO:0007669"/>
    <property type="project" value="InterPro"/>
</dbReference>
<dbReference type="OrthoDB" id="5838738at2"/>
<dbReference type="GO" id="GO:0016861">
    <property type="term" value="F:intramolecular oxidoreductase activity, interconverting aldoses and ketoses"/>
    <property type="evidence" value="ECO:0007669"/>
    <property type="project" value="InterPro"/>
</dbReference>
<keyword evidence="4" id="KW-1185">Reference proteome</keyword>
<dbReference type="SUPFAM" id="SSF50443">
    <property type="entry name" value="FucI/AraA C-terminal domain-like"/>
    <property type="match status" value="1"/>
</dbReference>
<dbReference type="EMBL" id="CP002868">
    <property type="protein sequence ID" value="AEJ20198.1"/>
    <property type="molecule type" value="Genomic_DNA"/>
</dbReference>
<evidence type="ECO:0000313" key="4">
    <source>
        <dbReference type="Proteomes" id="UP000000503"/>
    </source>
</evidence>
<keyword evidence="2" id="KW-0119">Carbohydrate metabolism</keyword>
<gene>
    <name evidence="3" type="ordered locus">Spica_2071</name>
</gene>
<proteinExistence type="predicted"/>
<dbReference type="Proteomes" id="UP000000503">
    <property type="component" value="Chromosome"/>
</dbReference>
<dbReference type="STRING" id="744872.Spica_2071"/>
<evidence type="ECO:0000256" key="2">
    <source>
        <dbReference type="ARBA" id="ARBA00023277"/>
    </source>
</evidence>
<dbReference type="PANTHER" id="PTHR36120:SF1">
    <property type="entry name" value="L-FUCOSE ISOMERASE C-TERMINAL DOMAIN-CONTAINING PROTEIN"/>
    <property type="match status" value="1"/>
</dbReference>
<dbReference type="RefSeq" id="WP_013969487.1">
    <property type="nucleotide sequence ID" value="NC_015732.1"/>
</dbReference>
<sequence length="438" mass="48509">MKQHITLGVVCLARKTYDWKTAGEIWKKLRQDLSQLEQVTLVTPEDLVIEVEEAEKAAELLAEKRVDAVAIISGTFHLGHLALVIAKQVKKPILLWALPELPYDGGKIRLNSVCGANLNASNLYKGGIRNYRVVVRPDMDQDWLDAIRVRIALSTARVGIIGYRAHGFFNLSTADLALYNQLGVLVDHFELDEVFSYPVPDSEVARRKEQLQQVFDVSGITGDQLDKVAALSAKLDAFLTAKRLTALAIRCWPEFAATYGISPCAAMSLLQAEDRILACEGDVEGALSMLAHRAVGAETPFLFDFSQIDLEQNFALFWHCGVAPCNLWDGRCVRSLDTYFAGGKGVTADFVLKSGDLSILRLDSCDGKFRLLLDTARAVPMDKLLKGTYMKVVFERKVEDVLATVVNNGIAHHASVVYGTYVKPFEILAHIEGWEIVK</sequence>
<dbReference type="eggNOG" id="COG2407">
    <property type="taxonomic scope" value="Bacteria"/>
</dbReference>
<dbReference type="InterPro" id="IPR004216">
    <property type="entry name" value="Fuc/Ara_isomerase_C"/>
</dbReference>
<accession>F8EZH5</accession>
<protein>
    <submittedName>
        <fullName evidence="3">L-fucose isomerase</fullName>
    </submittedName>
</protein>
<dbReference type="PANTHER" id="PTHR36120">
    <property type="entry name" value="FUCOSE ISOMERASE"/>
    <property type="match status" value="1"/>
</dbReference>
<dbReference type="SUPFAM" id="SSF53743">
    <property type="entry name" value="FucI/AraA N-terminal and middle domains"/>
    <property type="match status" value="1"/>
</dbReference>
<dbReference type="HOGENOM" id="CLU_045643_1_0_12"/>
<evidence type="ECO:0000256" key="1">
    <source>
        <dbReference type="ARBA" id="ARBA00023235"/>
    </source>
</evidence>
<name>F8EZH5_GRAC1</name>
<dbReference type="InterPro" id="IPR009015">
    <property type="entry name" value="Fucose_isomerase_N/cen_sf"/>
</dbReference>
<dbReference type="KEGG" id="scd:Spica_2071"/>
<reference evidence="4" key="1">
    <citation type="journal article" date="2013" name="Stand. Genomic Sci.">
        <title>Genome sequence of the thermophilic fresh-water bacterium Spirochaeta caldaria type strain (H1(T)), reclassification of Spirochaeta caldaria, Spirochaeta stenostrepta, and Spirochaeta zuelzerae in the genus Treponema as Treponema caldaria comb. nov., Treponema stenostrepta comb. nov., and Treponema zuelzerae comb. nov., and emendation of the genus Treponema.</title>
        <authorList>
            <person name="Abt B."/>
            <person name="Goker M."/>
            <person name="Scheuner C."/>
            <person name="Han C."/>
            <person name="Lu M."/>
            <person name="Misra M."/>
            <person name="Lapidus A."/>
            <person name="Nolan M."/>
            <person name="Lucas S."/>
            <person name="Hammon N."/>
            <person name="Deshpande S."/>
            <person name="Cheng J.F."/>
            <person name="Tapia R."/>
            <person name="Goodwin L.A."/>
            <person name="Pitluck S."/>
            <person name="Liolios K."/>
            <person name="Pagani I."/>
            <person name="Ivanova N."/>
            <person name="Mavromatis K."/>
            <person name="Mikhailova N."/>
            <person name="Huntemann M."/>
            <person name="Pati A."/>
            <person name="Chen A."/>
            <person name="Palaniappan K."/>
            <person name="Land M."/>
            <person name="Hauser L."/>
            <person name="Jeffries C.D."/>
            <person name="Rohde M."/>
            <person name="Spring S."/>
            <person name="Gronow S."/>
            <person name="Detter J.C."/>
            <person name="Bristow J."/>
            <person name="Eisen J.A."/>
            <person name="Markowitz V."/>
            <person name="Hugenholtz P."/>
            <person name="Kyrpides N.C."/>
            <person name="Woyke T."/>
            <person name="Klenk H.P."/>
        </authorList>
    </citation>
    <scope>NUCLEOTIDE SEQUENCE</scope>
    <source>
        <strain evidence="4">ATCC 51460 / DSM 7334 / H1</strain>
    </source>
</reference>
<dbReference type="GO" id="GO:0005737">
    <property type="term" value="C:cytoplasm"/>
    <property type="evidence" value="ECO:0007669"/>
    <property type="project" value="InterPro"/>
</dbReference>
<organism evidence="3 4">
    <name type="scientific">Gracilinema caldarium (strain ATCC 51460 / DSM 7334 / H1)</name>
    <name type="common">Treponema caldarium</name>
    <dbReference type="NCBI Taxonomy" id="744872"/>
    <lineage>
        <taxon>Bacteria</taxon>
        <taxon>Pseudomonadati</taxon>
        <taxon>Spirochaetota</taxon>
        <taxon>Spirochaetia</taxon>
        <taxon>Spirochaetales</taxon>
        <taxon>Breznakiellaceae</taxon>
        <taxon>Gracilinema</taxon>
    </lineage>
</organism>
<evidence type="ECO:0000313" key="3">
    <source>
        <dbReference type="EMBL" id="AEJ20198.1"/>
    </source>
</evidence>